<evidence type="ECO:0000313" key="1">
    <source>
        <dbReference type="EMBL" id="EXI89230.1"/>
    </source>
</evidence>
<organism evidence="1 2">
    <name type="scientific">Accumulibacter regalis</name>
    <dbReference type="NCBI Taxonomy" id="522306"/>
    <lineage>
        <taxon>Bacteria</taxon>
        <taxon>Pseudomonadati</taxon>
        <taxon>Pseudomonadota</taxon>
        <taxon>Betaproteobacteria</taxon>
        <taxon>Candidatus Accumulibacter</taxon>
    </lineage>
</organism>
<gene>
    <name evidence="1" type="ORF">AW11_01741</name>
</gene>
<accession>A0A011QJL0</accession>
<proteinExistence type="predicted"/>
<dbReference type="AlphaFoldDB" id="A0A011QJL0"/>
<comment type="caution">
    <text evidence="1">The sequence shown here is derived from an EMBL/GenBank/DDBJ whole genome shotgun (WGS) entry which is preliminary data.</text>
</comment>
<name>A0A011QJL0_ACCRE</name>
<dbReference type="PATRIC" id="fig|1454004.3.peg.1792"/>
<evidence type="ECO:0000313" key="2">
    <source>
        <dbReference type="Proteomes" id="UP000022141"/>
    </source>
</evidence>
<keyword evidence="2" id="KW-1185">Reference proteome</keyword>
<reference evidence="1" key="1">
    <citation type="submission" date="2014-02" db="EMBL/GenBank/DDBJ databases">
        <title>Expanding our view of genomic diversity in Candidatus Accumulibacter clades.</title>
        <authorList>
            <person name="Skennerton C.T."/>
            <person name="Barr J.J."/>
            <person name="Slater F.R."/>
            <person name="Bond P.L."/>
            <person name="Tyson G.W."/>
        </authorList>
    </citation>
    <scope>NUCLEOTIDE SEQUENCE [LARGE SCALE GENOMIC DNA]</scope>
</reference>
<dbReference type="eggNOG" id="ENOG5033IMX">
    <property type="taxonomic scope" value="Bacteria"/>
</dbReference>
<dbReference type="Proteomes" id="UP000022141">
    <property type="component" value="Unassembled WGS sequence"/>
</dbReference>
<protein>
    <submittedName>
        <fullName evidence="1">Uncharacterized protein</fullName>
    </submittedName>
</protein>
<sequence>MDAEWVLTTLTDAMEALEEAIGELESDPDAVDELLPQLLPAVYAKLNYAWNSRELGPEAIEKLDHDELVGFPKDLPM</sequence>
<dbReference type="EMBL" id="JEMY01000018">
    <property type="protein sequence ID" value="EXI89230.1"/>
    <property type="molecule type" value="Genomic_DNA"/>
</dbReference>